<organism evidence="3">
    <name type="scientific">uncultured Caudovirales phage</name>
    <dbReference type="NCBI Taxonomy" id="2100421"/>
    <lineage>
        <taxon>Viruses</taxon>
        <taxon>Duplodnaviria</taxon>
        <taxon>Heunggongvirae</taxon>
        <taxon>Uroviricota</taxon>
        <taxon>Caudoviricetes</taxon>
        <taxon>Peduoviridae</taxon>
        <taxon>Maltschvirus</taxon>
        <taxon>Maltschvirus maltsch</taxon>
    </lineage>
</organism>
<accession>A0A6J5QZ38</accession>
<feature type="region of interest" description="Disordered" evidence="2">
    <location>
        <begin position="1"/>
        <end position="20"/>
    </location>
</feature>
<evidence type="ECO:0000256" key="2">
    <source>
        <dbReference type="SAM" id="MobiDB-lite"/>
    </source>
</evidence>
<name>A0A6J5QZ38_9CAUD</name>
<reference evidence="3" key="1">
    <citation type="submission" date="2020-05" db="EMBL/GenBank/DDBJ databases">
        <authorList>
            <person name="Chiriac C."/>
            <person name="Salcher M."/>
            <person name="Ghai R."/>
            <person name="Kavagutti S V."/>
        </authorList>
    </citation>
    <scope>NUCLEOTIDE SEQUENCE</scope>
</reference>
<evidence type="ECO:0008006" key="4">
    <source>
        <dbReference type="Google" id="ProtNLM"/>
    </source>
</evidence>
<gene>
    <name evidence="3" type="ORF">UFOVP1169_15</name>
</gene>
<keyword evidence="1" id="KW-0175">Coiled coil</keyword>
<dbReference type="EMBL" id="LR797114">
    <property type="protein sequence ID" value="CAB4187847.1"/>
    <property type="molecule type" value="Genomic_DNA"/>
</dbReference>
<proteinExistence type="predicted"/>
<evidence type="ECO:0000313" key="3">
    <source>
        <dbReference type="EMBL" id="CAB4187847.1"/>
    </source>
</evidence>
<feature type="compositionally biased region" description="Polar residues" evidence="2">
    <location>
        <begin position="9"/>
        <end position="20"/>
    </location>
</feature>
<protein>
    <recommendedName>
        <fullName evidence="4">Phage P22-like portal protein</fullName>
    </recommendedName>
</protein>
<evidence type="ECO:0000256" key="1">
    <source>
        <dbReference type="SAM" id="Coils"/>
    </source>
</evidence>
<sequence>MDAAAGGADTSNAQINGGDPQSSKAILMQIDAYETQYQGWQQRGKAIIERYKDARLGQSMGPLNPMVVRKFNILWSNVETLKPTLYARLPQMVVEREYKDKDPVARVACEIAERAGNYTLRKSGFDQVLRQCVHDRLLPGRAVAWVDYQVEGEQQPVVDPMTGQPAIDPMTGQPQMQFVKRSEKVVPKYCDWRDFGHSPVRLWTEVEYAWYRIYTTEDENKQQFPQFYGDGLTGVPLDRKPEDDKDKVDTVIPQSTIYVVYCKKDRVIRYIHKDLDTVLREQPPPVDFEDFWPWPRPLYATMTNESLQPVPDFYYYQDQADELDKITNRLARVMDAMKVTGVYDKNEGALQRLFHPNGAPDNLLSPVDNWQAFAEKGGFKGAFQLAPLEELGNTANMLTAQRDQVLQVIYQVTGIADIIRGASDPNETATAQGIKSQFASLRIKDTQAEVARFARDLGSMIVETIVENFEPKTIWEMTNAAAFCIDPQTQQPSEQLFTAALSMLRNQKLRDFQIDIETDSTIQLDDAAEKASAGEFIQACAQFIQAWGPVVQQQPLMYPMISEMLMFLVRRYRAGRSLEGIIEQTMEQLKAASQQQQKPDPEMQKAQAQMQIEQQKAQTQLQMKQQQAQLDAQLEREKAQRQAAQEQQQAQADMTVQQQKAQLDMQLAREKAALDAELARQQAELDAALKVKMAMRPANAPGVM</sequence>
<feature type="coiled-coil region" evidence="1">
    <location>
        <begin position="609"/>
        <end position="691"/>
    </location>
</feature>